<evidence type="ECO:0000313" key="7">
    <source>
        <dbReference type="Proteomes" id="UP000265703"/>
    </source>
</evidence>
<keyword evidence="7" id="KW-1185">Reference proteome</keyword>
<accession>A0A397SAL7</accession>
<feature type="compositionally biased region" description="Basic and acidic residues" evidence="4">
    <location>
        <begin position="205"/>
        <end position="247"/>
    </location>
</feature>
<keyword evidence="3" id="KW-0964">Secreted</keyword>
<dbReference type="AlphaFoldDB" id="A0A397SAL7"/>
<dbReference type="Proteomes" id="UP000265703">
    <property type="component" value="Unassembled WGS sequence"/>
</dbReference>
<evidence type="ECO:0000256" key="1">
    <source>
        <dbReference type="ARBA" id="ARBA00004340"/>
    </source>
</evidence>
<feature type="domain" description="Crinkler effector protein N-terminal" evidence="5">
    <location>
        <begin position="25"/>
        <end position="83"/>
    </location>
</feature>
<comment type="caution">
    <text evidence="6">The sequence shown here is derived from an EMBL/GenBank/DDBJ whole genome shotgun (WGS) entry which is preliminary data.</text>
</comment>
<comment type="subcellular location">
    <subcellularLocation>
        <location evidence="1">Host cell</location>
    </subcellularLocation>
    <subcellularLocation>
        <location evidence="2">Secreted</location>
    </subcellularLocation>
</comment>
<dbReference type="EMBL" id="QKYT01001339">
    <property type="protein sequence ID" value="RIA79374.1"/>
    <property type="molecule type" value="Genomic_DNA"/>
</dbReference>
<name>A0A397SAL7_9GLOM</name>
<sequence length="254" mass="28600">MSDKPDKSKTLDKLEKFLAGGDIILNCFIPGEEVRDIFDVTISNANNNRVSSLAEAIRNRRLYQFQDIDSTRLALYKVGFVADSVIIQTLRNNNVFIVEGSVEMPSKWDIIEFLEQCDLVGWKSGGKQDMLVKNIINLNLVCKRKINLTNNASRIGKKTRKSSKISGGSSIHIHNSTLSGYSFAVAGNTSKATTEATIKRKREGFRERKDDEVQEQTKRVRFEEKSKKKFSSEKRGDTLPDGTKIEKPAPIILL</sequence>
<dbReference type="GO" id="GO:0043657">
    <property type="term" value="C:host cell"/>
    <property type="evidence" value="ECO:0007669"/>
    <property type="project" value="UniProtKB-SubCell"/>
</dbReference>
<evidence type="ECO:0000256" key="3">
    <source>
        <dbReference type="ARBA" id="ARBA00022525"/>
    </source>
</evidence>
<dbReference type="InterPro" id="IPR045379">
    <property type="entry name" value="Crinkler_N"/>
</dbReference>
<reference evidence="6 7" key="1">
    <citation type="submission" date="2018-06" db="EMBL/GenBank/DDBJ databases">
        <title>Comparative genomics reveals the genomic features of Rhizophagus irregularis, R. cerebriforme, R. diaphanum and Gigaspora rosea, and their symbiotic lifestyle signature.</title>
        <authorList>
            <person name="Morin E."/>
            <person name="San Clemente H."/>
            <person name="Chen E.C.H."/>
            <person name="De La Providencia I."/>
            <person name="Hainaut M."/>
            <person name="Kuo A."/>
            <person name="Kohler A."/>
            <person name="Murat C."/>
            <person name="Tang N."/>
            <person name="Roy S."/>
            <person name="Loubradou J."/>
            <person name="Henrissat B."/>
            <person name="Grigoriev I.V."/>
            <person name="Corradi N."/>
            <person name="Roux C."/>
            <person name="Martin F.M."/>
        </authorList>
    </citation>
    <scope>NUCLEOTIDE SEQUENCE [LARGE SCALE GENOMIC DNA]</scope>
    <source>
        <strain evidence="6 7">DAOM 227022</strain>
    </source>
</reference>
<evidence type="ECO:0000259" key="5">
    <source>
        <dbReference type="Pfam" id="PF20147"/>
    </source>
</evidence>
<proteinExistence type="predicted"/>
<dbReference type="GO" id="GO:0005576">
    <property type="term" value="C:extracellular region"/>
    <property type="evidence" value="ECO:0007669"/>
    <property type="project" value="UniProtKB-SubCell"/>
</dbReference>
<evidence type="ECO:0000256" key="2">
    <source>
        <dbReference type="ARBA" id="ARBA00004613"/>
    </source>
</evidence>
<protein>
    <recommendedName>
        <fullName evidence="5">Crinkler effector protein N-terminal domain-containing protein</fullName>
    </recommendedName>
</protein>
<gene>
    <name evidence="6" type="ORF">C1645_840849</name>
</gene>
<dbReference type="Pfam" id="PF20147">
    <property type="entry name" value="Crinkler"/>
    <property type="match status" value="1"/>
</dbReference>
<organism evidence="6 7">
    <name type="scientific">Glomus cerebriforme</name>
    <dbReference type="NCBI Taxonomy" id="658196"/>
    <lineage>
        <taxon>Eukaryota</taxon>
        <taxon>Fungi</taxon>
        <taxon>Fungi incertae sedis</taxon>
        <taxon>Mucoromycota</taxon>
        <taxon>Glomeromycotina</taxon>
        <taxon>Glomeromycetes</taxon>
        <taxon>Glomerales</taxon>
        <taxon>Glomeraceae</taxon>
        <taxon>Glomus</taxon>
    </lineage>
</organism>
<feature type="region of interest" description="Disordered" evidence="4">
    <location>
        <begin position="205"/>
        <end position="254"/>
    </location>
</feature>
<evidence type="ECO:0000256" key="4">
    <source>
        <dbReference type="SAM" id="MobiDB-lite"/>
    </source>
</evidence>
<dbReference type="OrthoDB" id="2403650at2759"/>
<evidence type="ECO:0000313" key="6">
    <source>
        <dbReference type="EMBL" id="RIA79374.1"/>
    </source>
</evidence>